<dbReference type="AlphaFoldDB" id="A0A2R5HD34"/>
<feature type="transmembrane region" description="Helical" evidence="1">
    <location>
        <begin position="223"/>
        <end position="241"/>
    </location>
</feature>
<feature type="transmembrane region" description="Helical" evidence="1">
    <location>
        <begin position="101"/>
        <end position="122"/>
    </location>
</feature>
<name>A0A2R5HD34_9LACT</name>
<dbReference type="Proteomes" id="UP000245021">
    <property type="component" value="Unassembled WGS sequence"/>
</dbReference>
<proteinExistence type="predicted"/>
<feature type="transmembrane region" description="Helical" evidence="1">
    <location>
        <begin position="289"/>
        <end position="312"/>
    </location>
</feature>
<keyword evidence="1" id="KW-1133">Transmembrane helix</keyword>
<keyword evidence="1" id="KW-0472">Membrane</keyword>
<dbReference type="PIRSF" id="PIRSF037259">
    <property type="entry name" value="EcsB_ABC"/>
    <property type="match status" value="1"/>
</dbReference>
<feature type="transmembrane region" description="Helical" evidence="1">
    <location>
        <begin position="128"/>
        <end position="147"/>
    </location>
</feature>
<feature type="transmembrane region" description="Helical" evidence="1">
    <location>
        <begin position="318"/>
        <end position="335"/>
    </location>
</feature>
<dbReference type="GO" id="GO:0016020">
    <property type="term" value="C:membrane"/>
    <property type="evidence" value="ECO:0007669"/>
    <property type="project" value="InterPro"/>
</dbReference>
<feature type="transmembrane region" description="Helical" evidence="1">
    <location>
        <begin position="28"/>
        <end position="46"/>
    </location>
</feature>
<evidence type="ECO:0000313" key="3">
    <source>
        <dbReference type="Proteomes" id="UP000245021"/>
    </source>
</evidence>
<accession>A0A2R5HD34</accession>
<dbReference type="InterPro" id="IPR010288">
    <property type="entry name" value="EcsB_ABC"/>
</dbReference>
<evidence type="ECO:0000256" key="1">
    <source>
        <dbReference type="SAM" id="Phobius"/>
    </source>
</evidence>
<feature type="transmembrane region" description="Helical" evidence="1">
    <location>
        <begin position="247"/>
        <end position="268"/>
    </location>
</feature>
<dbReference type="OrthoDB" id="2447941at2"/>
<sequence>MNKLFSQRRKAYYAHNIKYLRYVFNDHFTIFLMILIAALAVQYVSFLQHGSLNLAGKIIAGVLVSLIALIPGRIASFLEPADKVFLLVKERLVQKHLYRRLLASLVIPGLVALALVLLATPLLKLSPVWAVLWFVLLLVLKALLYFLRLQQFQRAGVIDWEGLIKYEENRKTATLRFFALFTSVKGLKGHARRRRYLDFLLPKKTMRTYEYLYSRAFLRTGDYLGLTLRLLLLAVLVMAFLPAGSDILRIILVALLNYLLIFQLISIREAFDYQPLIELYPLKKKVKNVAVRALILKVFTAVTIIELILGAIFLDNRFWLIALLLINFVLMRFYVKFRLKK</sequence>
<feature type="transmembrane region" description="Helical" evidence="1">
    <location>
        <begin position="58"/>
        <end position="80"/>
    </location>
</feature>
<comment type="caution">
    <text evidence="2">The sequence shown here is derived from an EMBL/GenBank/DDBJ whole genome shotgun (WGS) entry which is preliminary data.</text>
</comment>
<evidence type="ECO:0000313" key="2">
    <source>
        <dbReference type="EMBL" id="GBG95987.1"/>
    </source>
</evidence>
<protein>
    <submittedName>
        <fullName evidence="2">Multidrug ABC transporter permease protein</fullName>
    </submittedName>
</protein>
<dbReference type="EMBL" id="BFFO01000001">
    <property type="protein sequence ID" value="GBG95987.1"/>
    <property type="molecule type" value="Genomic_DNA"/>
</dbReference>
<dbReference type="RefSeq" id="WP_109244981.1">
    <property type="nucleotide sequence ID" value="NZ_BFFO01000001.1"/>
</dbReference>
<gene>
    <name evidence="2" type="ORF">NtB2_00089</name>
</gene>
<keyword evidence="3" id="KW-1185">Reference proteome</keyword>
<dbReference type="Pfam" id="PF05975">
    <property type="entry name" value="EcsB"/>
    <property type="match status" value="1"/>
</dbReference>
<reference evidence="2 3" key="1">
    <citation type="journal article" date="2018" name="Genome Announc.">
        <title>Draft Genome Sequence of Lactococcus sp. Strain NtB2 (JCM 32569), Isolated from the Gut of the Higher Termite Nasutitermes takasagoensis.</title>
        <authorList>
            <person name="Noda S."/>
            <person name="Aihara C."/>
            <person name="Yuki M."/>
            <person name="Ohkuma M."/>
        </authorList>
    </citation>
    <scope>NUCLEOTIDE SEQUENCE [LARGE SCALE GENOMIC DNA]</scope>
    <source>
        <strain evidence="2 3">NtB2</strain>
    </source>
</reference>
<organism evidence="2 3">
    <name type="scientific">Lactococcus termiticola</name>
    <dbReference type="NCBI Taxonomy" id="2169526"/>
    <lineage>
        <taxon>Bacteria</taxon>
        <taxon>Bacillati</taxon>
        <taxon>Bacillota</taxon>
        <taxon>Bacilli</taxon>
        <taxon>Lactobacillales</taxon>
        <taxon>Streptococcaceae</taxon>
        <taxon>Lactococcus</taxon>
    </lineage>
</organism>
<keyword evidence="1" id="KW-0812">Transmembrane</keyword>